<dbReference type="RefSeq" id="WP_217067790.1">
    <property type="nucleotide sequence ID" value="NZ_JAHQCS010000145.1"/>
</dbReference>
<proteinExistence type="predicted"/>
<sequence>MKQAVTVCMIISVFIGLISLVIGVLSFLLPSEVYLQGVSGLFLFALATFLWIIPLQVIEWLRFVRVQRRGKRILFPYFVTLLQVSAFVFYLISMNGLIQQIEFTNKGLVLFAFIMVVFAKIVYKLLSKTERKTEEKRRIS</sequence>
<keyword evidence="3" id="KW-1185">Reference proteome</keyword>
<organism evidence="2 3">
    <name type="scientific">Evansella tamaricis</name>
    <dbReference type="NCBI Taxonomy" id="2069301"/>
    <lineage>
        <taxon>Bacteria</taxon>
        <taxon>Bacillati</taxon>
        <taxon>Bacillota</taxon>
        <taxon>Bacilli</taxon>
        <taxon>Bacillales</taxon>
        <taxon>Bacillaceae</taxon>
        <taxon>Evansella</taxon>
    </lineage>
</organism>
<gene>
    <name evidence="2" type="ORF">KS419_18075</name>
</gene>
<feature type="transmembrane region" description="Helical" evidence="1">
    <location>
        <begin position="7"/>
        <end position="29"/>
    </location>
</feature>
<keyword evidence="1" id="KW-1133">Transmembrane helix</keyword>
<reference evidence="2 3" key="1">
    <citation type="submission" date="2021-06" db="EMBL/GenBank/DDBJ databases">
        <title>Bacillus sp. RD4P76, an endophyte from a halophyte.</title>
        <authorList>
            <person name="Sun J.-Q."/>
        </authorList>
    </citation>
    <scope>NUCLEOTIDE SEQUENCE [LARGE SCALE GENOMIC DNA]</scope>
    <source>
        <strain evidence="2 3">CGMCC 1.15917</strain>
    </source>
</reference>
<keyword evidence="1" id="KW-0812">Transmembrane</keyword>
<protein>
    <submittedName>
        <fullName evidence="2">Uncharacterized protein</fullName>
    </submittedName>
</protein>
<evidence type="ECO:0000256" key="1">
    <source>
        <dbReference type="SAM" id="Phobius"/>
    </source>
</evidence>
<evidence type="ECO:0000313" key="2">
    <source>
        <dbReference type="EMBL" id="MBU9713640.1"/>
    </source>
</evidence>
<evidence type="ECO:0000313" key="3">
    <source>
        <dbReference type="Proteomes" id="UP000784880"/>
    </source>
</evidence>
<name>A0ABS6JJS0_9BACI</name>
<comment type="caution">
    <text evidence="2">The sequence shown here is derived from an EMBL/GenBank/DDBJ whole genome shotgun (WGS) entry which is preliminary data.</text>
</comment>
<feature type="transmembrane region" description="Helical" evidence="1">
    <location>
        <begin position="107"/>
        <end position="126"/>
    </location>
</feature>
<accession>A0ABS6JJS0</accession>
<dbReference type="EMBL" id="JAHQCS010000145">
    <property type="protein sequence ID" value="MBU9713640.1"/>
    <property type="molecule type" value="Genomic_DNA"/>
</dbReference>
<keyword evidence="1" id="KW-0472">Membrane</keyword>
<feature type="transmembrane region" description="Helical" evidence="1">
    <location>
        <begin position="73"/>
        <end position="92"/>
    </location>
</feature>
<dbReference type="Proteomes" id="UP000784880">
    <property type="component" value="Unassembled WGS sequence"/>
</dbReference>
<feature type="transmembrane region" description="Helical" evidence="1">
    <location>
        <begin position="41"/>
        <end position="61"/>
    </location>
</feature>